<organism evidence="1 2">
    <name type="scientific">Methylocaldum marinum</name>
    <dbReference type="NCBI Taxonomy" id="1432792"/>
    <lineage>
        <taxon>Bacteria</taxon>
        <taxon>Pseudomonadati</taxon>
        <taxon>Pseudomonadota</taxon>
        <taxon>Gammaproteobacteria</taxon>
        <taxon>Methylococcales</taxon>
        <taxon>Methylococcaceae</taxon>
        <taxon>Methylocaldum</taxon>
    </lineage>
</organism>
<gene>
    <name evidence="1" type="ORF">sS8_1090</name>
</gene>
<evidence type="ECO:0000313" key="1">
    <source>
        <dbReference type="EMBL" id="BBA33052.1"/>
    </source>
</evidence>
<dbReference type="AlphaFoldDB" id="A0A250KNC0"/>
<accession>A0A250KNC0</accession>
<protein>
    <recommendedName>
        <fullName evidence="3">Lipoprotein</fullName>
    </recommendedName>
</protein>
<evidence type="ECO:0000313" key="2">
    <source>
        <dbReference type="Proteomes" id="UP000266313"/>
    </source>
</evidence>
<evidence type="ECO:0008006" key="3">
    <source>
        <dbReference type="Google" id="ProtNLM"/>
    </source>
</evidence>
<sequence length="145" mass="16090">MNLQPARIVVAICFTLAACTPTPRLRCLPGSRQAVLETAYFGTANASGRVTIEQWREFVNQTVTPHFPQGLTWWRANGQWRNAAGIIEQETSYILQIVHPEDSSVGASIVEVAMKYREQFDQKSVLRLSSPTCASFLESGPEPPP</sequence>
<dbReference type="PROSITE" id="PS51257">
    <property type="entry name" value="PROKAR_LIPOPROTEIN"/>
    <property type="match status" value="1"/>
</dbReference>
<reference evidence="1 2" key="1">
    <citation type="submission" date="2016-12" db="EMBL/GenBank/DDBJ databases">
        <title>Genome sequencing of Methylocaldum marinum.</title>
        <authorList>
            <person name="Takeuchi M."/>
            <person name="Kamagata Y."/>
            <person name="Hiraoka S."/>
            <person name="Oshima K."/>
            <person name="Hattori M."/>
            <person name="Iwasaki W."/>
        </authorList>
    </citation>
    <scope>NUCLEOTIDE SEQUENCE [LARGE SCALE GENOMIC DNA]</scope>
    <source>
        <strain evidence="1 2">S8</strain>
    </source>
</reference>
<dbReference type="OrthoDB" id="5296954at2"/>
<name>A0A250KNC0_9GAMM</name>
<dbReference type="Proteomes" id="UP000266313">
    <property type="component" value="Chromosome"/>
</dbReference>
<proteinExistence type="predicted"/>
<dbReference type="RefSeq" id="WP_119628724.1">
    <property type="nucleotide sequence ID" value="NZ_AP017928.1"/>
</dbReference>
<dbReference type="EMBL" id="AP017928">
    <property type="protein sequence ID" value="BBA33052.1"/>
    <property type="molecule type" value="Genomic_DNA"/>
</dbReference>
<keyword evidence="2" id="KW-1185">Reference proteome</keyword>
<dbReference type="Pfam" id="PF12098">
    <property type="entry name" value="DUF3574"/>
    <property type="match status" value="1"/>
</dbReference>
<dbReference type="KEGG" id="mmai:sS8_1090"/>
<dbReference type="InterPro" id="IPR021957">
    <property type="entry name" value="DUF3574"/>
</dbReference>